<comment type="caution">
    <text evidence="2">The sequence shown here is derived from an EMBL/GenBank/DDBJ whole genome shotgun (WGS) entry which is preliminary data.</text>
</comment>
<feature type="non-terminal residue" evidence="2">
    <location>
        <position position="1"/>
    </location>
</feature>
<dbReference type="PROSITE" id="PS51186">
    <property type="entry name" value="GNAT"/>
    <property type="match status" value="1"/>
</dbReference>
<dbReference type="Pfam" id="PF00583">
    <property type="entry name" value="Acetyltransf_1"/>
    <property type="match status" value="1"/>
</dbReference>
<dbReference type="SUPFAM" id="SSF55729">
    <property type="entry name" value="Acyl-CoA N-acyltransferases (Nat)"/>
    <property type="match status" value="1"/>
</dbReference>
<protein>
    <submittedName>
        <fullName evidence="2">GNAT family N-acetyltransferase</fullName>
    </submittedName>
</protein>
<dbReference type="GO" id="GO:0016747">
    <property type="term" value="F:acyltransferase activity, transferring groups other than amino-acyl groups"/>
    <property type="evidence" value="ECO:0007669"/>
    <property type="project" value="InterPro"/>
</dbReference>
<organism evidence="2 3">
    <name type="scientific">Peribacillus simplex</name>
    <dbReference type="NCBI Taxonomy" id="1478"/>
    <lineage>
        <taxon>Bacteria</taxon>
        <taxon>Bacillati</taxon>
        <taxon>Bacillota</taxon>
        <taxon>Bacilli</taxon>
        <taxon>Bacillales</taxon>
        <taxon>Bacillaceae</taxon>
        <taxon>Peribacillus</taxon>
    </lineage>
</organism>
<proteinExistence type="predicted"/>
<evidence type="ECO:0000313" key="2">
    <source>
        <dbReference type="EMBL" id="TKH09109.1"/>
    </source>
</evidence>
<evidence type="ECO:0000313" key="3">
    <source>
        <dbReference type="Proteomes" id="UP000309170"/>
    </source>
</evidence>
<reference evidence="2 3" key="1">
    <citation type="journal article" date="2019" name="Environ. Microbiol.">
        <title>An active ?-lactamase is a part of an orchestrated cell wall stress resistance network of Bacillus subtilis and related rhizosphere species.</title>
        <authorList>
            <person name="Bucher T."/>
            <person name="Keren-Paz A."/>
            <person name="Hausser J."/>
            <person name="Olender T."/>
            <person name="Cytryn E."/>
            <person name="Kolodkin-Gal I."/>
        </authorList>
    </citation>
    <scope>NUCLEOTIDE SEQUENCE [LARGE SCALE GENOMIC DNA]</scope>
    <source>
        <strain evidence="2 3">I4</strain>
    </source>
</reference>
<dbReference type="RefSeq" id="WP_137024129.1">
    <property type="nucleotide sequence ID" value="NZ_SZNT01000299.1"/>
</dbReference>
<dbReference type="Proteomes" id="UP000309170">
    <property type="component" value="Unassembled WGS sequence"/>
</dbReference>
<dbReference type="AlphaFoldDB" id="A0A9X8ZET0"/>
<dbReference type="InterPro" id="IPR016181">
    <property type="entry name" value="Acyl_CoA_acyltransferase"/>
</dbReference>
<dbReference type="EMBL" id="SZNT01000299">
    <property type="protein sequence ID" value="TKH09109.1"/>
    <property type="molecule type" value="Genomic_DNA"/>
</dbReference>
<dbReference type="Gene3D" id="3.40.630.30">
    <property type="match status" value="1"/>
</dbReference>
<accession>A0A9X8ZET0</accession>
<evidence type="ECO:0000259" key="1">
    <source>
        <dbReference type="PROSITE" id="PS51186"/>
    </source>
</evidence>
<dbReference type="InterPro" id="IPR000182">
    <property type="entry name" value="GNAT_dom"/>
</dbReference>
<sequence>NVHNLHAKLYPKYFKEYNYSAMKESFKSLVENNSFVFLVLKEHEEPFGYAWIEIKNYPESAFKNAYKSVYVHQLSIVENQTKKGYGKILMNEVYEIAKKNDIDLIELDYWFENKAAKEFYQKQHFKKYREFAFKQL</sequence>
<name>A0A9X8ZET0_9BACI</name>
<gene>
    <name evidence="2" type="ORF">FC678_18280</name>
</gene>
<dbReference type="CDD" id="cd04301">
    <property type="entry name" value="NAT_SF"/>
    <property type="match status" value="1"/>
</dbReference>
<feature type="domain" description="N-acetyltransferase" evidence="1">
    <location>
        <begin position="1"/>
        <end position="136"/>
    </location>
</feature>